<comment type="caution">
    <text evidence="2">The sequence shown here is derived from an EMBL/GenBank/DDBJ whole genome shotgun (WGS) entry which is preliminary data.</text>
</comment>
<proteinExistence type="predicted"/>
<keyword evidence="1" id="KW-0812">Transmembrane</keyword>
<sequence>MVKMNLLHNCNKERKIIIDEMKKLKYNYKKIRSIKHIIKDISIELTNKKLLVFNLSYFNIFVLLIIFSLKYIISIKIVLIIVSFFYLKYLIHHLLLFLYNYNLHKFNEVIKLLYKYEYAKIANGINVKNDLIIDDIYNSIYRITKSILSIYFFFMKNTFSYLFEYNNIEEIYNSSCSKNLKKLCYLKDFYFSLFIVLFELKIKKSYSEKEEKRKLYKNIRNIFKEKYKKDYKMMETSENSPFIFYFYQSFHDIIKYMFYFSHFFIFIFISIFYLSRSYFILSSYKNILKKKSNLFLTKSEKINKQNILEGKNEIISLLVDSLILLNFIHKNDKDEENYKLIENKLHNSINLIKSLKNKITKKLETKSFIRNNNLEIKDIKEDESKKNFINYLPYEEKNVYETETKLIENSIIENIEKEKYLTYDIYYYDNKEGENCEEKKNCNEQKNNYSILNGPNNRMISKEELNEENELQNSINTYSYINKYSNNKKEIEYKKEYCISSNDKDIYKEICIDNLLKELRIRFKKRRNYKYVKKKLCYDSNKKDFCIKNISSNDIDLLNEYDKCTEETTKQHKIVKISDNNENIQETVSDKIIMKNNYLCKEEDQDIYESDFLKPIENISSFREKIASSILQRNLIQK</sequence>
<evidence type="ECO:0000313" key="3">
    <source>
        <dbReference type="Proteomes" id="UP000220797"/>
    </source>
</evidence>
<accession>A0A1J1GXB5</accession>
<dbReference type="GeneID" id="39733047"/>
<dbReference type="OrthoDB" id="372693at2759"/>
<dbReference type="EMBL" id="CVMV01000083">
    <property type="protein sequence ID" value="CRG96934.1"/>
    <property type="molecule type" value="Genomic_DNA"/>
</dbReference>
<feature type="transmembrane region" description="Helical" evidence="1">
    <location>
        <begin position="256"/>
        <end position="275"/>
    </location>
</feature>
<organism evidence="2 3">
    <name type="scientific">Plasmodium gallinaceum</name>
    <dbReference type="NCBI Taxonomy" id="5849"/>
    <lineage>
        <taxon>Eukaryota</taxon>
        <taxon>Sar</taxon>
        <taxon>Alveolata</taxon>
        <taxon>Apicomplexa</taxon>
        <taxon>Aconoidasida</taxon>
        <taxon>Haemosporida</taxon>
        <taxon>Plasmodiidae</taxon>
        <taxon>Plasmodium</taxon>
        <taxon>Plasmodium (Haemamoeba)</taxon>
    </lineage>
</organism>
<keyword evidence="1" id="KW-1133">Transmembrane helix</keyword>
<dbReference type="RefSeq" id="XP_028529737.1">
    <property type="nucleotide sequence ID" value="XM_028673267.1"/>
</dbReference>
<dbReference type="VEuPathDB" id="PlasmoDB:PGAL8A_00451400"/>
<feature type="transmembrane region" description="Helical" evidence="1">
    <location>
        <begin position="51"/>
        <end position="73"/>
    </location>
</feature>
<keyword evidence="1" id="KW-0472">Membrane</keyword>
<evidence type="ECO:0000256" key="1">
    <source>
        <dbReference type="SAM" id="Phobius"/>
    </source>
</evidence>
<reference evidence="2" key="1">
    <citation type="submission" date="2015-04" db="EMBL/GenBank/DDBJ databases">
        <authorList>
            <consortium name="Pathogen Informatics"/>
        </authorList>
    </citation>
    <scope>NUCLEOTIDE SEQUENCE [LARGE SCALE GENOMIC DNA]</scope>
    <source>
        <strain evidence="2">8A</strain>
    </source>
</reference>
<feature type="transmembrane region" description="Helical" evidence="1">
    <location>
        <begin position="79"/>
        <end position="101"/>
    </location>
</feature>
<keyword evidence="3" id="KW-1185">Reference proteome</keyword>
<dbReference type="Proteomes" id="UP000220797">
    <property type="component" value="Unassembled WGS sequence"/>
</dbReference>
<evidence type="ECO:0000313" key="2">
    <source>
        <dbReference type="EMBL" id="CRG96934.1"/>
    </source>
</evidence>
<protein>
    <submittedName>
        <fullName evidence="2">Uncharacterized protein</fullName>
    </submittedName>
</protein>
<dbReference type="AlphaFoldDB" id="A0A1J1GXB5"/>
<gene>
    <name evidence="2" type="ORF">PGAL8A_00451400</name>
</gene>
<dbReference type="OMA" id="RVSNLWV"/>
<name>A0A1J1GXB5_PLAGA</name>